<dbReference type="Proteomes" id="UP000516072">
    <property type="component" value="Chromosome"/>
</dbReference>
<evidence type="ECO:0000313" key="4">
    <source>
        <dbReference type="Proteomes" id="UP000516072"/>
    </source>
</evidence>
<keyword evidence="4" id="KW-1185">Reference proteome</keyword>
<keyword evidence="2" id="KW-0472">Membrane</keyword>
<feature type="region of interest" description="Disordered" evidence="1">
    <location>
        <begin position="1"/>
        <end position="24"/>
    </location>
</feature>
<dbReference type="EMBL" id="LR778175">
    <property type="protein sequence ID" value="CAB1277542.1"/>
    <property type="molecule type" value="Genomic_DNA"/>
</dbReference>
<organism evidence="3 4">
    <name type="scientific">Candidatus Nitrosacidococcus tergens</name>
    <dbReference type="NCBI Taxonomy" id="553981"/>
    <lineage>
        <taxon>Bacteria</taxon>
        <taxon>Pseudomonadati</taxon>
        <taxon>Pseudomonadota</taxon>
        <taxon>Gammaproteobacteria</taxon>
        <taxon>Chromatiales</taxon>
        <taxon>Chromatiaceae</taxon>
        <taxon>Candidatus Nitrosacidococcus</taxon>
    </lineage>
</organism>
<feature type="compositionally biased region" description="Polar residues" evidence="1">
    <location>
        <begin position="1"/>
        <end position="17"/>
    </location>
</feature>
<proteinExistence type="predicted"/>
<sequence>MSNSDRQQSENNQQQPEFSLKQRRAKARRTGWIVALYSLGVYLWFMYQNIHTAIK</sequence>
<accession>A0A7G1QBY7</accession>
<evidence type="ECO:0000256" key="1">
    <source>
        <dbReference type="SAM" id="MobiDB-lite"/>
    </source>
</evidence>
<dbReference type="AlphaFoldDB" id="A0A7G1QBY7"/>
<feature type="transmembrane region" description="Helical" evidence="2">
    <location>
        <begin position="30"/>
        <end position="47"/>
    </location>
</feature>
<protein>
    <submittedName>
        <fullName evidence="3">Uncharacterized protein</fullName>
    </submittedName>
</protein>
<dbReference type="KEGG" id="ntg:NSCAC_1720"/>
<evidence type="ECO:0000256" key="2">
    <source>
        <dbReference type="SAM" id="Phobius"/>
    </source>
</evidence>
<dbReference type="RefSeq" id="WP_197744363.1">
    <property type="nucleotide sequence ID" value="NZ_LR778175.1"/>
</dbReference>
<evidence type="ECO:0000313" key="3">
    <source>
        <dbReference type="EMBL" id="CAB1277542.1"/>
    </source>
</evidence>
<gene>
    <name evidence="3" type="ORF">NSCAC_1720</name>
</gene>
<name>A0A7G1QBY7_9GAMM</name>
<keyword evidence="2" id="KW-0812">Transmembrane</keyword>
<reference evidence="3 4" key="1">
    <citation type="submission" date="2020-03" db="EMBL/GenBank/DDBJ databases">
        <authorList>
            <person name="Picone N."/>
        </authorList>
    </citation>
    <scope>NUCLEOTIDE SEQUENCE [LARGE SCALE GENOMIC DNA]</scope>
    <source>
        <strain evidence="3">NSCAC1</strain>
    </source>
</reference>
<keyword evidence="2" id="KW-1133">Transmembrane helix</keyword>